<proteinExistence type="predicted"/>
<organism evidence="1">
    <name type="scientific">Leviviridae sp</name>
    <dbReference type="NCBI Taxonomy" id="2027243"/>
    <lineage>
        <taxon>Viruses</taxon>
        <taxon>Riboviria</taxon>
        <taxon>Orthornavirae</taxon>
        <taxon>Lenarviricota</taxon>
        <taxon>Leviviricetes</taxon>
        <taxon>Norzivirales</taxon>
        <taxon>Fiersviridae</taxon>
    </lineage>
</organism>
<accession>A0A514CZ26</accession>
<protein>
    <submittedName>
        <fullName evidence="1">Uncharacterized protein</fullName>
    </submittedName>
</protein>
<dbReference type="Pfam" id="PF22387">
    <property type="entry name" value="PhiCb5_coat"/>
    <property type="match status" value="1"/>
</dbReference>
<dbReference type="EMBL" id="MN032803">
    <property type="protein sequence ID" value="QDH86616.1"/>
    <property type="molecule type" value="Genomic_RNA"/>
</dbReference>
<evidence type="ECO:0000313" key="1">
    <source>
        <dbReference type="EMBL" id="QDH86616.1"/>
    </source>
</evidence>
<gene>
    <name evidence="1" type="ORF">H3Rhizo37157_000002</name>
</gene>
<dbReference type="InterPro" id="IPR054457">
    <property type="entry name" value="PhiCb5_coat"/>
</dbReference>
<name>A0A514CZ26_9VIRU</name>
<sequence>MANFGSTQVVTFAAGAKTLVKINQDLYSSEYYLRESLVEYNMRIRHSQTKSADGLVVNDRHNVEVTQTTFAVANVSPEVTVKAYFVFEAPAAFIAVTPMSGLCSWAIATSNEALTNLLGWQS</sequence>
<reference evidence="1" key="1">
    <citation type="submission" date="2019-05" db="EMBL/GenBank/DDBJ databases">
        <title>Metatranscriptomic reconstruction reveals RNA viruses with the potential to shape carbon cycling in soil.</title>
        <authorList>
            <person name="Starr E.P."/>
            <person name="Nuccio E."/>
            <person name="Pett-Ridge J."/>
            <person name="Banfield J.F."/>
            <person name="Firestone M.K."/>
        </authorList>
    </citation>
    <scope>NUCLEOTIDE SEQUENCE</scope>
    <source>
        <strain evidence="1">H3_Rhizo_37_scaffold_157</strain>
    </source>
</reference>
<dbReference type="Gene3D" id="2.40.160.220">
    <property type="match status" value="1"/>
</dbReference>